<accession>A0A1I7SXE9</accession>
<dbReference type="AlphaFoldDB" id="A0A1I7SXE9"/>
<protein>
    <submittedName>
        <fullName evidence="2">Secreted protein</fullName>
    </submittedName>
</protein>
<evidence type="ECO:0000313" key="2">
    <source>
        <dbReference type="WBParaSite" id="Csp11.Scaffold115.g554.t1"/>
    </source>
</evidence>
<organism evidence="1 2">
    <name type="scientific">Caenorhabditis tropicalis</name>
    <dbReference type="NCBI Taxonomy" id="1561998"/>
    <lineage>
        <taxon>Eukaryota</taxon>
        <taxon>Metazoa</taxon>
        <taxon>Ecdysozoa</taxon>
        <taxon>Nematoda</taxon>
        <taxon>Chromadorea</taxon>
        <taxon>Rhabditida</taxon>
        <taxon>Rhabditina</taxon>
        <taxon>Rhabditomorpha</taxon>
        <taxon>Rhabditoidea</taxon>
        <taxon>Rhabditidae</taxon>
        <taxon>Peloderinae</taxon>
        <taxon>Caenorhabditis</taxon>
    </lineage>
</organism>
<reference evidence="2" key="1">
    <citation type="submission" date="2016-11" db="UniProtKB">
        <authorList>
            <consortium name="WormBaseParasite"/>
        </authorList>
    </citation>
    <scope>IDENTIFICATION</scope>
</reference>
<proteinExistence type="predicted"/>
<keyword evidence="1" id="KW-1185">Reference proteome</keyword>
<evidence type="ECO:0000313" key="1">
    <source>
        <dbReference type="Proteomes" id="UP000095282"/>
    </source>
</evidence>
<dbReference type="WBParaSite" id="Csp11.Scaffold115.g554.t1">
    <property type="protein sequence ID" value="Csp11.Scaffold115.g554.t1"/>
    <property type="gene ID" value="Csp11.Scaffold115.g554"/>
</dbReference>
<dbReference type="Proteomes" id="UP000095282">
    <property type="component" value="Unplaced"/>
</dbReference>
<sequence>MSGINSSSSRFSLLSLLSITLHPPRHHPRIRLIAVLDANDAIRSGNADTTKLRVPDARLLSAKAFLYSKLLLSTLSADRLRFVFSFSV</sequence>
<name>A0A1I7SXE9_9PELO</name>